<dbReference type="InterPro" id="IPR002725">
    <property type="entry name" value="YgjP-like_metallopeptidase"/>
</dbReference>
<feature type="region of interest" description="Disordered" evidence="1">
    <location>
        <begin position="75"/>
        <end position="94"/>
    </location>
</feature>
<accession>A0A5J5L0V6</accession>
<feature type="compositionally biased region" description="Polar residues" evidence="1">
    <location>
        <begin position="113"/>
        <end position="127"/>
    </location>
</feature>
<dbReference type="RefSeq" id="WP_158032375.1">
    <property type="nucleotide sequence ID" value="NZ_ML708610.1"/>
</dbReference>
<evidence type="ECO:0000313" key="3">
    <source>
        <dbReference type="EMBL" id="KAA9395567.1"/>
    </source>
</evidence>
<proteinExistence type="predicted"/>
<dbReference type="Proteomes" id="UP000325957">
    <property type="component" value="Unassembled WGS sequence"/>
</dbReference>
<dbReference type="EMBL" id="SZWF01000001">
    <property type="protein sequence ID" value="KAA9395567.1"/>
    <property type="molecule type" value="Genomic_DNA"/>
</dbReference>
<evidence type="ECO:0000256" key="1">
    <source>
        <dbReference type="SAM" id="MobiDB-lite"/>
    </source>
</evidence>
<dbReference type="PANTHER" id="PTHR30399:SF1">
    <property type="entry name" value="UTP PYROPHOSPHATASE"/>
    <property type="match status" value="1"/>
</dbReference>
<dbReference type="InterPro" id="IPR053136">
    <property type="entry name" value="UTP_pyrophosphatase-like"/>
</dbReference>
<feature type="compositionally biased region" description="Basic residues" evidence="1">
    <location>
        <begin position="75"/>
        <end position="85"/>
    </location>
</feature>
<reference evidence="3 4" key="1">
    <citation type="submission" date="2019-05" db="EMBL/GenBank/DDBJ databases">
        <title>Kocuria coralli sp. nov., a novel actinobacterium isolated from coral reef seawater.</title>
        <authorList>
            <person name="Li J."/>
        </authorList>
    </citation>
    <scope>NUCLEOTIDE SEQUENCE [LARGE SCALE GENOMIC DNA]</scope>
    <source>
        <strain evidence="3 4">SCSIO 13007</strain>
    </source>
</reference>
<dbReference type="CDD" id="cd07344">
    <property type="entry name" value="M48_yhfN_like"/>
    <property type="match status" value="1"/>
</dbReference>
<feature type="compositionally biased region" description="Basic and acidic residues" evidence="1">
    <location>
        <begin position="20"/>
        <end position="31"/>
    </location>
</feature>
<keyword evidence="4" id="KW-1185">Reference proteome</keyword>
<dbReference type="Gene3D" id="3.30.2010.10">
    <property type="entry name" value="Metalloproteases ('zincins'), catalytic domain"/>
    <property type="match status" value="1"/>
</dbReference>
<organism evidence="3 4">
    <name type="scientific">Kocuria coralli</name>
    <dbReference type="NCBI Taxonomy" id="1461025"/>
    <lineage>
        <taxon>Bacteria</taxon>
        <taxon>Bacillati</taxon>
        <taxon>Actinomycetota</taxon>
        <taxon>Actinomycetes</taxon>
        <taxon>Micrococcales</taxon>
        <taxon>Micrococcaceae</taxon>
        <taxon>Kocuria</taxon>
    </lineage>
</organism>
<evidence type="ECO:0000313" key="4">
    <source>
        <dbReference type="Proteomes" id="UP000325957"/>
    </source>
</evidence>
<protein>
    <submittedName>
        <fullName evidence="3">M48 family metallopeptidase</fullName>
    </submittedName>
</protein>
<name>A0A5J5L0V6_9MICC</name>
<dbReference type="Pfam" id="PF01863">
    <property type="entry name" value="YgjP-like"/>
    <property type="match status" value="1"/>
</dbReference>
<dbReference type="PANTHER" id="PTHR30399">
    <property type="entry name" value="UNCHARACTERIZED PROTEIN YGJP"/>
    <property type="match status" value="1"/>
</dbReference>
<dbReference type="AlphaFoldDB" id="A0A5J5L0V6"/>
<evidence type="ECO:0000259" key="2">
    <source>
        <dbReference type="Pfam" id="PF01863"/>
    </source>
</evidence>
<comment type="caution">
    <text evidence="3">The sequence shown here is derived from an EMBL/GenBank/DDBJ whole genome shotgun (WGS) entry which is preliminary data.</text>
</comment>
<dbReference type="OrthoDB" id="9811177at2"/>
<gene>
    <name evidence="3" type="ORF">FCK90_00615</name>
</gene>
<feature type="region of interest" description="Disordered" evidence="1">
    <location>
        <begin position="1"/>
        <end position="41"/>
    </location>
</feature>
<feature type="region of interest" description="Disordered" evidence="1">
    <location>
        <begin position="102"/>
        <end position="127"/>
    </location>
</feature>
<sequence>MSREPLSAPSKSPVPLDAGRASDDPPVEVRRSARRKKTVSAHWSGDRVVLQVPARMPAREVGRWEREMVAKLVASRRRNQARSHHRAGDDYLSRRARELSDRHLGGRARPASISWSSRQNTRWGSATPATGTIRISRRLYSVPEWVLDAVIFHELCHLIEAGHGPAFRALESRLPDMERAQAFLDGAAWALSSPPDADVDAGPEGT</sequence>
<feature type="domain" description="YgjP-like metallopeptidase" evidence="2">
    <location>
        <begin position="61"/>
        <end position="185"/>
    </location>
</feature>